<keyword evidence="4" id="KW-1185">Reference proteome</keyword>
<dbReference type="EMBL" id="CAJNNV010029826">
    <property type="protein sequence ID" value="CAE8630243.1"/>
    <property type="molecule type" value="Genomic_DNA"/>
</dbReference>
<dbReference type="Proteomes" id="UP000654075">
    <property type="component" value="Unassembled WGS sequence"/>
</dbReference>
<comment type="caution">
    <text evidence="3">The sequence shown here is derived from an EMBL/GenBank/DDBJ whole genome shotgun (WGS) entry which is preliminary data.</text>
</comment>
<name>A0A813GY62_POLGL</name>
<proteinExistence type="predicted"/>
<evidence type="ECO:0000313" key="3">
    <source>
        <dbReference type="EMBL" id="CAE8630243.1"/>
    </source>
</evidence>
<protein>
    <recommendedName>
        <fullName evidence="5">Secreted peptide</fullName>
    </recommendedName>
</protein>
<accession>A0A813GY62</accession>
<sequence>MLLLVLLLVLSLLVSTRHVIVVHLTRLLLSLCTAIMSSILSFIATCFSTVLVLNLLLLLLHGSFVISCSCCCRRSCAGFPRSHMNTAHTHTHDRRNLNIVHYSCCNELNANDKKHLW</sequence>
<evidence type="ECO:0000256" key="2">
    <source>
        <dbReference type="SAM" id="SignalP"/>
    </source>
</evidence>
<evidence type="ECO:0000313" key="4">
    <source>
        <dbReference type="Proteomes" id="UP000654075"/>
    </source>
</evidence>
<keyword evidence="1" id="KW-1133">Transmembrane helix</keyword>
<gene>
    <name evidence="3" type="ORF">PGLA1383_LOCUS46633</name>
</gene>
<evidence type="ECO:0008006" key="5">
    <source>
        <dbReference type="Google" id="ProtNLM"/>
    </source>
</evidence>
<keyword evidence="1" id="KW-0472">Membrane</keyword>
<evidence type="ECO:0000256" key="1">
    <source>
        <dbReference type="SAM" id="Phobius"/>
    </source>
</evidence>
<dbReference type="AlphaFoldDB" id="A0A813GY62"/>
<feature type="transmembrane region" description="Helical" evidence="1">
    <location>
        <begin position="27"/>
        <end position="60"/>
    </location>
</feature>
<reference evidence="3" key="1">
    <citation type="submission" date="2021-02" db="EMBL/GenBank/DDBJ databases">
        <authorList>
            <person name="Dougan E. K."/>
            <person name="Rhodes N."/>
            <person name="Thang M."/>
            <person name="Chan C."/>
        </authorList>
    </citation>
    <scope>NUCLEOTIDE SEQUENCE</scope>
</reference>
<keyword evidence="1" id="KW-0812">Transmembrane</keyword>
<keyword evidence="2" id="KW-0732">Signal</keyword>
<organism evidence="3 4">
    <name type="scientific">Polarella glacialis</name>
    <name type="common">Dinoflagellate</name>
    <dbReference type="NCBI Taxonomy" id="89957"/>
    <lineage>
        <taxon>Eukaryota</taxon>
        <taxon>Sar</taxon>
        <taxon>Alveolata</taxon>
        <taxon>Dinophyceae</taxon>
        <taxon>Suessiales</taxon>
        <taxon>Suessiaceae</taxon>
        <taxon>Polarella</taxon>
    </lineage>
</organism>
<feature type="signal peptide" evidence="2">
    <location>
        <begin position="1"/>
        <end position="16"/>
    </location>
</feature>
<feature type="chain" id="PRO_5032827888" description="Secreted peptide" evidence="2">
    <location>
        <begin position="17"/>
        <end position="117"/>
    </location>
</feature>